<organism evidence="2 3">
    <name type="scientific">Paracoccus aestuariivivens</name>
    <dbReference type="NCBI Taxonomy" id="1820333"/>
    <lineage>
        <taxon>Bacteria</taxon>
        <taxon>Pseudomonadati</taxon>
        <taxon>Pseudomonadota</taxon>
        <taxon>Alphaproteobacteria</taxon>
        <taxon>Rhodobacterales</taxon>
        <taxon>Paracoccaceae</taxon>
        <taxon>Paracoccus</taxon>
    </lineage>
</organism>
<accession>A0A6L6JF93</accession>
<sequence>MKRTLIGIAICATLMASNPALAQDEEEVPSVQGEDFSMDPALSEDPNAIVVPELSAAERQAAIAAARGPETAKASGAELRGLDKVTGQLLDFHLAAGEMAEFGRLQVTLGECRFPAKDPEADAYAELTVFDKRVNQTVFSGWMIASAPALSAMDDPRYDVWVMSCSKS</sequence>
<dbReference type="Proteomes" id="UP000478183">
    <property type="component" value="Unassembled WGS sequence"/>
</dbReference>
<proteinExistence type="predicted"/>
<dbReference type="InterPro" id="IPR019225">
    <property type="entry name" value="DUF2155"/>
</dbReference>
<dbReference type="AlphaFoldDB" id="A0A6L6JF93"/>
<protein>
    <submittedName>
        <fullName evidence="2">DUF2155 domain-containing protein</fullName>
    </submittedName>
</protein>
<dbReference type="Pfam" id="PF09923">
    <property type="entry name" value="DUF2155"/>
    <property type="match status" value="1"/>
</dbReference>
<name>A0A6L6JF93_9RHOB</name>
<dbReference type="RefSeq" id="WP_155097190.1">
    <property type="nucleotide sequence ID" value="NZ_WMIE01000021.1"/>
</dbReference>
<dbReference type="OrthoDB" id="9810376at2"/>
<feature type="signal peptide" evidence="1">
    <location>
        <begin position="1"/>
        <end position="22"/>
    </location>
</feature>
<keyword evidence="1" id="KW-0732">Signal</keyword>
<gene>
    <name evidence="2" type="ORF">GL286_19175</name>
</gene>
<feature type="chain" id="PRO_5026861354" evidence="1">
    <location>
        <begin position="23"/>
        <end position="168"/>
    </location>
</feature>
<evidence type="ECO:0000256" key="1">
    <source>
        <dbReference type="SAM" id="SignalP"/>
    </source>
</evidence>
<dbReference type="EMBL" id="WMIE01000021">
    <property type="protein sequence ID" value="MTH79838.1"/>
    <property type="molecule type" value="Genomic_DNA"/>
</dbReference>
<comment type="caution">
    <text evidence="2">The sequence shown here is derived from an EMBL/GenBank/DDBJ whole genome shotgun (WGS) entry which is preliminary data.</text>
</comment>
<keyword evidence="3" id="KW-1185">Reference proteome</keyword>
<evidence type="ECO:0000313" key="3">
    <source>
        <dbReference type="Proteomes" id="UP000478183"/>
    </source>
</evidence>
<evidence type="ECO:0000313" key="2">
    <source>
        <dbReference type="EMBL" id="MTH79838.1"/>
    </source>
</evidence>
<reference evidence="2 3" key="1">
    <citation type="submission" date="2019-11" db="EMBL/GenBank/DDBJ databases">
        <authorList>
            <person name="Dong K."/>
        </authorList>
    </citation>
    <scope>NUCLEOTIDE SEQUENCE [LARGE SCALE GENOMIC DNA]</scope>
    <source>
        <strain evidence="2 3">NBRC 111993</strain>
    </source>
</reference>